<proteinExistence type="predicted"/>
<evidence type="ECO:0000313" key="3">
    <source>
        <dbReference type="EMBL" id="KUL30858.1"/>
    </source>
</evidence>
<feature type="region of interest" description="Disordered" evidence="2">
    <location>
        <begin position="72"/>
        <end position="147"/>
    </location>
</feature>
<dbReference type="RefSeq" id="WP_067694880.1">
    <property type="nucleotide sequence ID" value="NZ_LLZH01000234.1"/>
</dbReference>
<name>A0A101JQL8_9ACTN</name>
<organism evidence="3 4">
    <name type="scientific">Actinoplanes awajinensis subsp. mycoplanecinus</name>
    <dbReference type="NCBI Taxonomy" id="135947"/>
    <lineage>
        <taxon>Bacteria</taxon>
        <taxon>Bacillati</taxon>
        <taxon>Actinomycetota</taxon>
        <taxon>Actinomycetes</taxon>
        <taxon>Micromonosporales</taxon>
        <taxon>Micromonosporaceae</taxon>
        <taxon>Actinoplanes</taxon>
    </lineage>
</organism>
<dbReference type="AlphaFoldDB" id="A0A101JQL8"/>
<accession>A0A101JQL8</accession>
<evidence type="ECO:0000256" key="1">
    <source>
        <dbReference type="SAM" id="Coils"/>
    </source>
</evidence>
<feature type="compositionally biased region" description="Basic and acidic residues" evidence="2">
    <location>
        <begin position="105"/>
        <end position="124"/>
    </location>
</feature>
<dbReference type="EMBL" id="LLZH01000234">
    <property type="protein sequence ID" value="KUL30858.1"/>
    <property type="molecule type" value="Genomic_DNA"/>
</dbReference>
<reference evidence="3 4" key="1">
    <citation type="submission" date="2015-10" db="EMBL/GenBank/DDBJ databases">
        <authorList>
            <person name="Gilbert D.G."/>
        </authorList>
    </citation>
    <scope>NUCLEOTIDE SEQUENCE [LARGE SCALE GENOMIC DNA]</scope>
    <source>
        <strain evidence="3 4">NRRL B-16712</strain>
    </source>
</reference>
<comment type="caution">
    <text evidence="3">The sequence shown here is derived from an EMBL/GenBank/DDBJ whole genome shotgun (WGS) entry which is preliminary data.</text>
</comment>
<gene>
    <name evidence="3" type="ORF">ADL15_23130</name>
</gene>
<feature type="compositionally biased region" description="Pro residues" evidence="2">
    <location>
        <begin position="82"/>
        <end position="96"/>
    </location>
</feature>
<keyword evidence="1" id="KW-0175">Coiled coil</keyword>
<evidence type="ECO:0000256" key="2">
    <source>
        <dbReference type="SAM" id="MobiDB-lite"/>
    </source>
</evidence>
<sequence length="243" mass="25746">MVAANVEARGLSTEELDGFRDALAAGRKPKVQFTESAGQIAGQIGQVIGLEDPAVSDEWVVVKFGRDELPFSPSDLRIAPKGPLPKKAPAPEPAPVPVLSGPEFLIDKPIERPKPAPAQRKNEDAVDNEVQDVAPAPAPRKVARPVKTKPAPSLTVTLAYGEGEWTVGATQGVKALAKPYVIRPAEALKMVQLIDVPGVQEAVEQILSAERTEAESQAQRLRAELAEIEARLAELGEAGSPGV</sequence>
<feature type="coiled-coil region" evidence="1">
    <location>
        <begin position="204"/>
        <end position="238"/>
    </location>
</feature>
<protein>
    <submittedName>
        <fullName evidence="3">Uncharacterized protein</fullName>
    </submittedName>
</protein>
<evidence type="ECO:0000313" key="4">
    <source>
        <dbReference type="Proteomes" id="UP000053244"/>
    </source>
</evidence>
<keyword evidence="4" id="KW-1185">Reference proteome</keyword>
<dbReference type="Proteomes" id="UP000053244">
    <property type="component" value="Unassembled WGS sequence"/>
</dbReference>